<sequence length="299" mass="35194">MSRILNFDTIHEYNTFLGIETFHPLISSINFSEINQEFKHVRKRYGFYFVFLKQVHCGDLIYGRHQYDYQEGTLVFIGPGQVAGKDDTGEVFRMQGWGLCFHPDLLRGTALGQKIKDYSFFSYESNESLHMSEREKQTIIHCFQEIKEEVERSIDKHSKSIIVANLEVFLNHCLRFYDRQFITRENVNKDILLRFEKELNLYFESGKPQTIGLPSVQYFADQVHLSANYFGDLIKKETGKTAQEYVQLKIIDKAKEMLYSPYKSINEIAYELGFKYPHHFSRMFKKMVGVSPTDYRNAN</sequence>
<name>A0A2A6E7Q2_TANFO</name>
<evidence type="ECO:0000256" key="2">
    <source>
        <dbReference type="ARBA" id="ARBA00023125"/>
    </source>
</evidence>
<dbReference type="PANTHER" id="PTHR43280">
    <property type="entry name" value="ARAC-FAMILY TRANSCRIPTIONAL REGULATOR"/>
    <property type="match status" value="1"/>
</dbReference>
<dbReference type="PRINTS" id="PR00032">
    <property type="entry name" value="HTHARAC"/>
</dbReference>
<dbReference type="AlphaFoldDB" id="A0A2A6E7Q2"/>
<evidence type="ECO:0000256" key="1">
    <source>
        <dbReference type="ARBA" id="ARBA00023015"/>
    </source>
</evidence>
<dbReference type="InterPro" id="IPR009057">
    <property type="entry name" value="Homeodomain-like_sf"/>
</dbReference>
<keyword evidence="1" id="KW-0805">Transcription regulation</keyword>
<proteinExistence type="predicted"/>
<dbReference type="PANTHER" id="PTHR43280:SF32">
    <property type="entry name" value="TRANSCRIPTIONAL REGULATORY PROTEIN"/>
    <property type="match status" value="1"/>
</dbReference>
<feature type="domain" description="HTH araC/xylS-type" evidence="4">
    <location>
        <begin position="197"/>
        <end position="298"/>
    </location>
</feature>
<comment type="caution">
    <text evidence="5">The sequence shown here is derived from an EMBL/GenBank/DDBJ whole genome shotgun (WGS) entry which is preliminary data.</text>
</comment>
<dbReference type="Pfam" id="PF12833">
    <property type="entry name" value="HTH_18"/>
    <property type="match status" value="1"/>
</dbReference>
<dbReference type="SMART" id="SM00342">
    <property type="entry name" value="HTH_ARAC"/>
    <property type="match status" value="1"/>
</dbReference>
<evidence type="ECO:0000313" key="5">
    <source>
        <dbReference type="EMBL" id="PDP43618.1"/>
    </source>
</evidence>
<organism evidence="5 6">
    <name type="scientific">Tannerella forsythia</name>
    <name type="common">Bacteroides forsythus</name>
    <dbReference type="NCBI Taxonomy" id="28112"/>
    <lineage>
        <taxon>Bacteria</taxon>
        <taxon>Pseudomonadati</taxon>
        <taxon>Bacteroidota</taxon>
        <taxon>Bacteroidia</taxon>
        <taxon>Bacteroidales</taxon>
        <taxon>Tannerellaceae</taxon>
        <taxon>Tannerella</taxon>
    </lineage>
</organism>
<keyword evidence="3" id="KW-0804">Transcription</keyword>
<dbReference type="GO" id="GO:0003700">
    <property type="term" value="F:DNA-binding transcription factor activity"/>
    <property type="evidence" value="ECO:0007669"/>
    <property type="project" value="InterPro"/>
</dbReference>
<dbReference type="GO" id="GO:0043565">
    <property type="term" value="F:sequence-specific DNA binding"/>
    <property type="evidence" value="ECO:0007669"/>
    <property type="project" value="InterPro"/>
</dbReference>
<protein>
    <submittedName>
        <fullName evidence="5">AraC family transcriptional regulator</fullName>
    </submittedName>
</protein>
<dbReference type="InterPro" id="IPR018060">
    <property type="entry name" value="HTH_AraC"/>
</dbReference>
<gene>
    <name evidence="5" type="ORF">CLI86_07310</name>
</gene>
<evidence type="ECO:0000256" key="3">
    <source>
        <dbReference type="ARBA" id="ARBA00023163"/>
    </source>
</evidence>
<keyword evidence="2" id="KW-0238">DNA-binding</keyword>
<dbReference type="RefSeq" id="WP_097531251.1">
    <property type="nucleotide sequence ID" value="NZ_NSLJ01000016.1"/>
</dbReference>
<dbReference type="SUPFAM" id="SSF46689">
    <property type="entry name" value="Homeodomain-like"/>
    <property type="match status" value="1"/>
</dbReference>
<dbReference type="PROSITE" id="PS01124">
    <property type="entry name" value="HTH_ARAC_FAMILY_2"/>
    <property type="match status" value="1"/>
</dbReference>
<evidence type="ECO:0000313" key="6">
    <source>
        <dbReference type="Proteomes" id="UP000219259"/>
    </source>
</evidence>
<reference evidence="5 6" key="1">
    <citation type="submission" date="2017-09" db="EMBL/GenBank/DDBJ databases">
        <title>Phase variable restriction modification systems are present in the genome sequences of periodontal pathogens Prevotella intermedia, Tannerella forsythia and Porphyromonas gingivalis.</title>
        <authorList>
            <person name="Haigh R.D."/>
            <person name="Crawford L."/>
            <person name="Ralph J."/>
            <person name="Wanford J."/>
            <person name="Vartoukian S.R."/>
            <person name="Hijazib K."/>
            <person name="Wade W."/>
            <person name="Oggioni M.R."/>
        </authorList>
    </citation>
    <scope>NUCLEOTIDE SEQUENCE [LARGE SCALE GENOMIC DNA]</scope>
    <source>
        <strain evidence="5 6">WW11663</strain>
    </source>
</reference>
<dbReference type="Proteomes" id="UP000219259">
    <property type="component" value="Unassembled WGS sequence"/>
</dbReference>
<dbReference type="EMBL" id="NSLJ01000016">
    <property type="protein sequence ID" value="PDP43618.1"/>
    <property type="molecule type" value="Genomic_DNA"/>
</dbReference>
<evidence type="ECO:0000259" key="4">
    <source>
        <dbReference type="PROSITE" id="PS01124"/>
    </source>
</evidence>
<dbReference type="InterPro" id="IPR020449">
    <property type="entry name" value="Tscrpt_reg_AraC-type_HTH"/>
</dbReference>
<dbReference type="Gene3D" id="1.10.10.60">
    <property type="entry name" value="Homeodomain-like"/>
    <property type="match status" value="2"/>
</dbReference>
<accession>A0A2A6E7Q2</accession>